<feature type="compositionally biased region" description="Polar residues" evidence="7">
    <location>
        <begin position="32"/>
        <end position="46"/>
    </location>
</feature>
<evidence type="ECO:0000256" key="7">
    <source>
        <dbReference type="SAM" id="MobiDB-lite"/>
    </source>
</evidence>
<organism evidence="9 10">
    <name type="scientific">Fonsecaea nubica</name>
    <dbReference type="NCBI Taxonomy" id="856822"/>
    <lineage>
        <taxon>Eukaryota</taxon>
        <taxon>Fungi</taxon>
        <taxon>Dikarya</taxon>
        <taxon>Ascomycota</taxon>
        <taxon>Pezizomycotina</taxon>
        <taxon>Eurotiomycetes</taxon>
        <taxon>Chaetothyriomycetidae</taxon>
        <taxon>Chaetothyriales</taxon>
        <taxon>Herpotrichiellaceae</taxon>
        <taxon>Fonsecaea</taxon>
    </lineage>
</organism>
<keyword evidence="4" id="KW-0779">Telomere</keyword>
<feature type="compositionally biased region" description="Polar residues" evidence="7">
    <location>
        <begin position="1167"/>
        <end position="1181"/>
    </location>
</feature>
<comment type="caution">
    <text evidence="9">The sequence shown here is derived from an EMBL/GenBank/DDBJ whole genome shotgun (WGS) entry which is preliminary data.</text>
</comment>
<feature type="compositionally biased region" description="Low complexity" evidence="7">
    <location>
        <begin position="62"/>
        <end position="76"/>
    </location>
</feature>
<protein>
    <recommendedName>
        <fullName evidence="8">Telomere-associated protein Rif1 N-terminal domain-containing protein</fullName>
    </recommendedName>
</protein>
<evidence type="ECO:0000313" key="10">
    <source>
        <dbReference type="Proteomes" id="UP000185904"/>
    </source>
</evidence>
<evidence type="ECO:0000256" key="1">
    <source>
        <dbReference type="ARBA" id="ARBA00004123"/>
    </source>
</evidence>
<feature type="compositionally biased region" description="Basic residues" evidence="7">
    <location>
        <begin position="1307"/>
        <end position="1316"/>
    </location>
</feature>
<dbReference type="InterPro" id="IPR016024">
    <property type="entry name" value="ARM-type_fold"/>
</dbReference>
<evidence type="ECO:0000256" key="3">
    <source>
        <dbReference type="ARBA" id="ARBA00022454"/>
    </source>
</evidence>
<evidence type="ECO:0000256" key="4">
    <source>
        <dbReference type="ARBA" id="ARBA00022895"/>
    </source>
</evidence>
<dbReference type="PANTHER" id="PTHR22928">
    <property type="entry name" value="TELOMERE-ASSOCIATED PROTEIN RIF1"/>
    <property type="match status" value="1"/>
</dbReference>
<evidence type="ECO:0000256" key="6">
    <source>
        <dbReference type="ARBA" id="ARBA00023306"/>
    </source>
</evidence>
<feature type="compositionally biased region" description="Low complexity" evidence="7">
    <location>
        <begin position="1154"/>
        <end position="1166"/>
    </location>
</feature>
<feature type="region of interest" description="Disordered" evidence="7">
    <location>
        <begin position="1214"/>
        <end position="1268"/>
    </location>
</feature>
<dbReference type="GeneID" id="34589670"/>
<dbReference type="GO" id="GO:0000723">
    <property type="term" value="P:telomere maintenance"/>
    <property type="evidence" value="ECO:0007669"/>
    <property type="project" value="TreeGrafter"/>
</dbReference>
<dbReference type="RefSeq" id="XP_022499424.1">
    <property type="nucleotide sequence ID" value="XM_022644546.1"/>
</dbReference>
<evidence type="ECO:0000256" key="5">
    <source>
        <dbReference type="ARBA" id="ARBA00023242"/>
    </source>
</evidence>
<feature type="compositionally biased region" description="Polar residues" evidence="7">
    <location>
        <begin position="78"/>
        <end position="87"/>
    </location>
</feature>
<feature type="domain" description="Telomere-associated protein Rif1 N-terminal" evidence="8">
    <location>
        <begin position="126"/>
        <end position="507"/>
    </location>
</feature>
<keyword evidence="6" id="KW-0131">Cell cycle</keyword>
<accession>A0A178CYR1</accession>
<feature type="region of interest" description="Disordered" evidence="7">
    <location>
        <begin position="1021"/>
        <end position="1090"/>
    </location>
</feature>
<dbReference type="SUPFAM" id="SSF48371">
    <property type="entry name" value="ARM repeat"/>
    <property type="match status" value="1"/>
</dbReference>
<feature type="region of interest" description="Disordered" evidence="7">
    <location>
        <begin position="884"/>
        <end position="921"/>
    </location>
</feature>
<dbReference type="PANTHER" id="PTHR22928:SF3">
    <property type="entry name" value="TELOMERE-ASSOCIATED PROTEIN RIF1"/>
    <property type="match status" value="1"/>
</dbReference>
<dbReference type="EMBL" id="LVCJ01000039">
    <property type="protein sequence ID" value="OAL34412.1"/>
    <property type="molecule type" value="Genomic_DNA"/>
</dbReference>
<evidence type="ECO:0000313" key="9">
    <source>
        <dbReference type="EMBL" id="OAL34412.1"/>
    </source>
</evidence>
<feature type="region of interest" description="Disordered" evidence="7">
    <location>
        <begin position="1346"/>
        <end position="1380"/>
    </location>
</feature>
<evidence type="ECO:0000256" key="2">
    <source>
        <dbReference type="ARBA" id="ARBA00004574"/>
    </source>
</evidence>
<feature type="region of interest" description="Disordered" evidence="7">
    <location>
        <begin position="1152"/>
        <end position="1183"/>
    </location>
</feature>
<dbReference type="GO" id="GO:0140445">
    <property type="term" value="C:chromosome, telomeric repeat region"/>
    <property type="evidence" value="ECO:0007669"/>
    <property type="project" value="TreeGrafter"/>
</dbReference>
<proteinExistence type="predicted"/>
<keyword evidence="3" id="KW-0158">Chromosome</keyword>
<keyword evidence="10" id="KW-1185">Reference proteome</keyword>
<feature type="region of interest" description="Disordered" evidence="7">
    <location>
        <begin position="1"/>
        <end position="110"/>
    </location>
</feature>
<evidence type="ECO:0000259" key="8">
    <source>
        <dbReference type="Pfam" id="PF12231"/>
    </source>
</evidence>
<dbReference type="Pfam" id="PF12231">
    <property type="entry name" value="Rif1_N"/>
    <property type="match status" value="1"/>
</dbReference>
<dbReference type="InterPro" id="IPR022031">
    <property type="entry name" value="Rif1_N"/>
</dbReference>
<gene>
    <name evidence="9" type="ORF">AYO20_06255</name>
</gene>
<feature type="compositionally biased region" description="Basic residues" evidence="7">
    <location>
        <begin position="1228"/>
        <end position="1250"/>
    </location>
</feature>
<reference evidence="9 10" key="1">
    <citation type="submission" date="2016-03" db="EMBL/GenBank/DDBJ databases">
        <title>The draft genome sequence of Fonsecaea nubica causative agent of cutaneous subcutaneous infection in human host.</title>
        <authorList>
            <person name="Costa F."/>
            <person name="Sybren D.H."/>
            <person name="Raittz R.T."/>
            <person name="Weiss V.A."/>
            <person name="Leao A.C."/>
            <person name="Gomes R."/>
            <person name="De Souza E.M."/>
            <person name="Pedrosa F.O."/>
            <person name="Steffens M.B."/>
            <person name="Bombassaro A."/>
            <person name="Tadra-Sfeir M.Z."/>
            <person name="Moreno L.F."/>
            <person name="Najafzadeh M.J."/>
            <person name="Felipe M.S."/>
            <person name="Teixeira M."/>
            <person name="Sun J."/>
            <person name="Xi L."/>
            <person name="Castro M.A."/>
            <person name="Vicente V.A."/>
        </authorList>
    </citation>
    <scope>NUCLEOTIDE SEQUENCE [LARGE SCALE GENOMIC DNA]</scope>
    <source>
        <strain evidence="9 10">CBS 269.64</strain>
    </source>
</reference>
<feature type="compositionally biased region" description="Low complexity" evidence="7">
    <location>
        <begin position="1251"/>
        <end position="1264"/>
    </location>
</feature>
<comment type="subcellular location">
    <subcellularLocation>
        <location evidence="2">Chromosome</location>
        <location evidence="2">Telomere</location>
    </subcellularLocation>
    <subcellularLocation>
        <location evidence="1">Nucleus</location>
    </subcellularLocation>
</comment>
<keyword evidence="5" id="KW-0539">Nucleus</keyword>
<feature type="compositionally biased region" description="Low complexity" evidence="7">
    <location>
        <begin position="1"/>
        <end position="15"/>
    </location>
</feature>
<dbReference type="OrthoDB" id="5399929at2759"/>
<dbReference type="Proteomes" id="UP000185904">
    <property type="component" value="Unassembled WGS sequence"/>
</dbReference>
<sequence>MSVPDVLPLSPPSTSSRRKVFFPRPLAKPMSTPDSPASFPGSSNTATRKRVGFSIGSHAEQPSSTSQPPASTTRPSHLPSSGSQPSLKSILKPSSVDEQTAQAVEESQDAKRTMGEMIESILQQLSHDDRSLSVDAYQTLASVIREYDDIPEEEVLKAKITTILKYIKRDLQKQPSPNEPLIADTNLVTQALKVLVIFVWNRDYSSLLTDEHRIFVLDRSIQVISEHTAPKGVILHYLHLLATQNFRPVLVNNTRVTRLLEALRALTEHVKGNGVVSERLLVYQKLLDQARPTMKARANLWVEALLTGMTNSLKDVRTKAIAMGLKACSVFPVSYSISVTVKSILAAELAPGKTFSSAMCRRLEKMITVREEGVQVPQIWTIVLMLSNGVEERDSNGAGPRFDKWPQFMDWLKVIQTCFNCSESAIKQQAYMAWDRFIHIIRPHQTSDTLMALLAKPLTAQMERQSTEQASKGTRPTAVSSYCTLLYYAFRPAATHKQYTRVWNEYIVKVMKSSFFEKSSANADIASRIFMALFWNSKKSTKVWNEKRALENTRVEPEELPTIDCKWIRAKSRAILDMFQVLMQYSSWGASGNSDKAFIAIAWSHFLKALREASSKEIKPSPETLDAMTNVTNFLGLLFEDCSGLVTEDRASGIHGLSLAQVRHLTLAAITELGTDLIKAGLELNCDIKRMLVIYDTLESVMRESKNEEDSQSRAPSEALKTEAQPVLRHSEELLEYLNTRLLRDFGTQHATGKKSLIMLGIEQLGQNFDAAPQEYIVRLLGLLQPTLSTLLKGDEFGKDETRGECYSEIFRSTLNILARTAPGTDEVFDDVLASFFESPHIFARDEAITLWNMRYSHLRAVSISQRLSEALCKLREAGIELIPDTTMPPAPAGAKTPTSTQKALSPDKVAHSAGPSPELGSQHFELVTTEHPSPTFSGPRRQSPRYRARFDDSQVLFVPIDSSPACEYDSDSQCLTEHQKEVRDRQRSEPTVVFADLRSSPRPHSRATSVSNCGIARKAAALPERPSTPTLPTGHDQQEPEIPASPTPRARHVANQIADIDVPSSPPSIPGSRDRGEITSSPPQSGVEDGQVRIDLAIAPPQVICRQSAMKANDVSPTADVKGPFSTVSEQRTVNAQTDINMLDQSAEEAVRTVPTTTDPLATTTGANNDRASSSPMATRNDSDEIDMLSASQLSHDLDQHLSQVVEGEGLQIAGEEQEPNSQPKPQTRRSRKRKSSSLRFTSNKRRRSQISSQTSSQATNSSLYETPGEMEDCIEIVPTRAVQAIATNELVHETRTAVTEPTSAPKRRRGRQRRRPENVSSTPESPIHHLDAVEVVVRGTRQPKEGSVLESDPLPSAPSKGENAAAENPQLPSSTDEVAASIDLSACPDESAEGGTQPSLSVMLQNVLDRLKSSEPGDVDLRAVDELCFQIRFQAQVITQRQDDKLSEGML</sequence>
<dbReference type="GO" id="GO:0005634">
    <property type="term" value="C:nucleus"/>
    <property type="evidence" value="ECO:0007669"/>
    <property type="project" value="UniProtKB-SubCell"/>
</dbReference>
<name>A0A178CYR1_9EURO</name>
<feature type="region of interest" description="Disordered" evidence="7">
    <location>
        <begin position="1295"/>
        <end position="1334"/>
    </location>
</feature>